<dbReference type="PANTHER" id="PTHR34388:SF1">
    <property type="entry name" value="DNA POLYMERASE III SUBUNIT DELTA"/>
    <property type="match status" value="1"/>
</dbReference>
<dbReference type="CDD" id="cd18138">
    <property type="entry name" value="HLD_clamp_pol_III_delta"/>
    <property type="match status" value="1"/>
</dbReference>
<dbReference type="SUPFAM" id="SSF52540">
    <property type="entry name" value="P-loop containing nucleoside triphosphate hydrolases"/>
    <property type="match status" value="1"/>
</dbReference>
<dbReference type="GO" id="GO:0009360">
    <property type="term" value="C:DNA polymerase III complex"/>
    <property type="evidence" value="ECO:0007669"/>
    <property type="project" value="InterPro"/>
</dbReference>
<accession>A0A0C5J1B9</accession>
<dbReference type="NCBIfam" id="TIGR01128">
    <property type="entry name" value="holA"/>
    <property type="match status" value="1"/>
</dbReference>
<sequence length="298" mass="32768">MQLRPDQLGAHLERPLAPLYLLHGDEPLLVIEAGDAIRLAARRQGFTQREVIVAGSNFRWDDLFLAASNLSLFGETKLIDLRIPSGKPGREGSEALQRYIKTLCPETVTLITLPELDWQAKKAAWVTALSQAGVAIECNAPSLVRLPQWLAERLARQQQATTRAGLEFIAAHVEGNLLAAHQEIQKLGLLYPAGEISLAQIEAAVLNVARYDVSDLRDALKARDTVRAVRTLEGLQAEGAAPPLVLWALANEARTAQIRPALLHAAKIDRMIKGLATGDLWNEFLQLALRLTRPRETS</sequence>
<name>A0A0C5J1B9_9PROT</name>
<dbReference type="RefSeq" id="WP_202634981.1">
    <property type="nucleotide sequence ID" value="NZ_CP010554.1"/>
</dbReference>
<feature type="domain" description="DNA polymerase III delta N-terminal" evidence="9">
    <location>
        <begin position="20"/>
        <end position="139"/>
    </location>
</feature>
<dbReference type="InterPro" id="IPR008921">
    <property type="entry name" value="DNA_pol3_clamp-load_cplx_C"/>
</dbReference>
<dbReference type="GO" id="GO:0003887">
    <property type="term" value="F:DNA-directed DNA polymerase activity"/>
    <property type="evidence" value="ECO:0007669"/>
    <property type="project" value="UniProtKB-KW"/>
</dbReference>
<dbReference type="GO" id="GO:0006261">
    <property type="term" value="P:DNA-templated DNA replication"/>
    <property type="evidence" value="ECO:0007669"/>
    <property type="project" value="TreeGrafter"/>
</dbReference>
<evidence type="ECO:0000256" key="3">
    <source>
        <dbReference type="ARBA" id="ARBA00022679"/>
    </source>
</evidence>
<gene>
    <name evidence="10" type="ORF">PG1C_11745</name>
</gene>
<keyword evidence="6" id="KW-0239">DNA-directed DNA polymerase</keyword>
<evidence type="ECO:0000256" key="8">
    <source>
        <dbReference type="ARBA" id="ARBA00049244"/>
    </source>
</evidence>
<reference evidence="10 11" key="1">
    <citation type="journal article" date="2015" name="Genome Announc.">
        <title>Complete Genome Sequence of a Novel Bacterium within the Family Rhodocyclaceae That Degrades Polycyclic Aromatic Hydrocarbons.</title>
        <authorList>
            <person name="Singleton D.R."/>
            <person name="Dickey A.N."/>
            <person name="Scholl E.H."/>
            <person name="Wright F.A."/>
            <person name="Aitken M.D."/>
        </authorList>
    </citation>
    <scope>NUCLEOTIDE SEQUENCE [LARGE SCALE GENOMIC DNA]</scope>
    <source>
        <strain evidence="11">PG1-Ca6</strain>
    </source>
</reference>
<evidence type="ECO:0000256" key="7">
    <source>
        <dbReference type="ARBA" id="ARBA00034754"/>
    </source>
</evidence>
<dbReference type="KEGG" id="rbu:PG1C_11745"/>
<dbReference type="PANTHER" id="PTHR34388">
    <property type="entry name" value="DNA POLYMERASE III SUBUNIT DELTA"/>
    <property type="match status" value="1"/>
</dbReference>
<keyword evidence="3" id="KW-0808">Transferase</keyword>
<evidence type="ECO:0000256" key="6">
    <source>
        <dbReference type="ARBA" id="ARBA00022932"/>
    </source>
</evidence>
<dbReference type="GO" id="GO:0003677">
    <property type="term" value="F:DNA binding"/>
    <property type="evidence" value="ECO:0007669"/>
    <property type="project" value="InterPro"/>
</dbReference>
<dbReference type="Pfam" id="PF06144">
    <property type="entry name" value="DNA_pol3_delta"/>
    <property type="match status" value="1"/>
</dbReference>
<dbReference type="AlphaFoldDB" id="A0A0C5J1B9"/>
<organism evidence="10 11">
    <name type="scientific">Rugosibacter aromaticivorans</name>
    <dbReference type="NCBI Taxonomy" id="1565605"/>
    <lineage>
        <taxon>Bacteria</taxon>
        <taxon>Pseudomonadati</taxon>
        <taxon>Pseudomonadota</taxon>
        <taxon>Betaproteobacteria</taxon>
        <taxon>Nitrosomonadales</taxon>
        <taxon>Sterolibacteriaceae</taxon>
        <taxon>Rugosibacter</taxon>
    </lineage>
</organism>
<dbReference type="InterPro" id="IPR027417">
    <property type="entry name" value="P-loop_NTPase"/>
</dbReference>
<comment type="catalytic activity">
    <reaction evidence="8">
        <text>DNA(n) + a 2'-deoxyribonucleoside 5'-triphosphate = DNA(n+1) + diphosphate</text>
        <dbReference type="Rhea" id="RHEA:22508"/>
        <dbReference type="Rhea" id="RHEA-COMP:17339"/>
        <dbReference type="Rhea" id="RHEA-COMP:17340"/>
        <dbReference type="ChEBI" id="CHEBI:33019"/>
        <dbReference type="ChEBI" id="CHEBI:61560"/>
        <dbReference type="ChEBI" id="CHEBI:173112"/>
        <dbReference type="EC" id="2.7.7.7"/>
    </reaction>
</comment>
<dbReference type="InterPro" id="IPR010372">
    <property type="entry name" value="DNA_pol3_delta_N"/>
</dbReference>
<evidence type="ECO:0000256" key="4">
    <source>
        <dbReference type="ARBA" id="ARBA00022695"/>
    </source>
</evidence>
<evidence type="ECO:0000313" key="11">
    <source>
        <dbReference type="Proteomes" id="UP000061603"/>
    </source>
</evidence>
<proteinExistence type="inferred from homology"/>
<dbReference type="STRING" id="1565605.PG1C_11745"/>
<keyword evidence="11" id="KW-1185">Reference proteome</keyword>
<dbReference type="Proteomes" id="UP000061603">
    <property type="component" value="Chromosome"/>
</dbReference>
<keyword evidence="5" id="KW-0235">DNA replication</keyword>
<evidence type="ECO:0000256" key="5">
    <source>
        <dbReference type="ARBA" id="ARBA00022705"/>
    </source>
</evidence>
<dbReference type="EC" id="2.7.7.7" evidence="1"/>
<comment type="similarity">
    <text evidence="7">Belongs to the DNA polymerase HolA subunit family.</text>
</comment>
<evidence type="ECO:0000256" key="2">
    <source>
        <dbReference type="ARBA" id="ARBA00017703"/>
    </source>
</evidence>
<dbReference type="HOGENOM" id="CLU_044694_0_0_4"/>
<evidence type="ECO:0000259" key="9">
    <source>
        <dbReference type="Pfam" id="PF06144"/>
    </source>
</evidence>
<dbReference type="SUPFAM" id="SSF48019">
    <property type="entry name" value="post-AAA+ oligomerization domain-like"/>
    <property type="match status" value="1"/>
</dbReference>
<dbReference type="Gene3D" id="1.10.8.60">
    <property type="match status" value="1"/>
</dbReference>
<dbReference type="InterPro" id="IPR005790">
    <property type="entry name" value="DNA_polIII_delta"/>
</dbReference>
<evidence type="ECO:0000313" key="10">
    <source>
        <dbReference type="EMBL" id="AJP48917.1"/>
    </source>
</evidence>
<evidence type="ECO:0000256" key="1">
    <source>
        <dbReference type="ARBA" id="ARBA00012417"/>
    </source>
</evidence>
<dbReference type="EMBL" id="CP010554">
    <property type="protein sequence ID" value="AJP48917.1"/>
    <property type="molecule type" value="Genomic_DNA"/>
</dbReference>
<dbReference type="PATRIC" id="fig|1565605.3.peg.2499"/>
<keyword evidence="4" id="KW-0548">Nucleotidyltransferase</keyword>
<dbReference type="Gene3D" id="1.20.272.10">
    <property type="match status" value="1"/>
</dbReference>
<dbReference type="Gene3D" id="3.40.50.300">
    <property type="entry name" value="P-loop containing nucleotide triphosphate hydrolases"/>
    <property type="match status" value="1"/>
</dbReference>
<protein>
    <recommendedName>
        <fullName evidence="2">DNA polymerase III subunit delta</fullName>
        <ecNumber evidence="1">2.7.7.7</ecNumber>
    </recommendedName>
</protein>